<dbReference type="Proteomes" id="UP001233999">
    <property type="component" value="Unassembled WGS sequence"/>
</dbReference>
<keyword evidence="5" id="KW-0560">Oxidoreductase</keyword>
<comment type="cofactor">
    <cofactor evidence="1">
        <name>FMN</name>
        <dbReference type="ChEBI" id="CHEBI:58210"/>
    </cofactor>
</comment>
<dbReference type="EMBL" id="JASPKZ010009346">
    <property type="protein sequence ID" value="KAJ9577780.1"/>
    <property type="molecule type" value="Genomic_DNA"/>
</dbReference>
<evidence type="ECO:0000313" key="9">
    <source>
        <dbReference type="Proteomes" id="UP001233999"/>
    </source>
</evidence>
<keyword evidence="3" id="KW-0285">Flavoprotein</keyword>
<evidence type="ECO:0000256" key="3">
    <source>
        <dbReference type="ARBA" id="ARBA00022630"/>
    </source>
</evidence>
<gene>
    <name evidence="8" type="ORF">L9F63_005636</name>
</gene>
<keyword evidence="9" id="KW-1185">Reference proteome</keyword>
<dbReference type="PANTHER" id="PTHR23026:SF90">
    <property type="entry name" value="IODOTYROSINE DEIODINASE 1"/>
    <property type="match status" value="1"/>
</dbReference>
<evidence type="ECO:0000256" key="2">
    <source>
        <dbReference type="ARBA" id="ARBA00007118"/>
    </source>
</evidence>
<dbReference type="SUPFAM" id="SSF55469">
    <property type="entry name" value="FMN-dependent nitroreductase-like"/>
    <property type="match status" value="1"/>
</dbReference>
<comment type="similarity">
    <text evidence="2">Belongs to the nitroreductase family.</text>
</comment>
<dbReference type="Pfam" id="PF00881">
    <property type="entry name" value="Nitroreductase"/>
    <property type="match status" value="1"/>
</dbReference>
<dbReference type="GO" id="GO:0032553">
    <property type="term" value="F:ribonucleotide binding"/>
    <property type="evidence" value="ECO:0007669"/>
    <property type="project" value="UniProtKB-ARBA"/>
</dbReference>
<comment type="caution">
    <text evidence="8">The sequence shown here is derived from an EMBL/GenBank/DDBJ whole genome shotgun (WGS) entry which is preliminary data.</text>
</comment>
<keyword evidence="6" id="KW-1133">Transmembrane helix</keyword>
<feature type="transmembrane region" description="Helical" evidence="6">
    <location>
        <begin position="12"/>
        <end position="29"/>
    </location>
</feature>
<keyword evidence="6" id="KW-0812">Transmembrane</keyword>
<dbReference type="FunFam" id="3.40.109.10:FF:000004">
    <property type="entry name" value="Iodotyrosine deiodinase 1"/>
    <property type="match status" value="1"/>
</dbReference>
<dbReference type="GO" id="GO:0006570">
    <property type="term" value="P:tyrosine metabolic process"/>
    <property type="evidence" value="ECO:0007669"/>
    <property type="project" value="TreeGrafter"/>
</dbReference>
<dbReference type="Gene3D" id="3.40.109.10">
    <property type="entry name" value="NADH Oxidase"/>
    <property type="match status" value="1"/>
</dbReference>
<name>A0AAD8E596_DIPPU</name>
<dbReference type="AlphaFoldDB" id="A0AAD8E596"/>
<dbReference type="CDD" id="cd02144">
    <property type="entry name" value="iodotyrosine_dehalogenase"/>
    <property type="match status" value="1"/>
</dbReference>
<dbReference type="InterPro" id="IPR000415">
    <property type="entry name" value="Nitroreductase-like"/>
</dbReference>
<evidence type="ECO:0000256" key="4">
    <source>
        <dbReference type="ARBA" id="ARBA00022643"/>
    </source>
</evidence>
<feature type="transmembrane region" description="Helical" evidence="6">
    <location>
        <begin position="223"/>
        <end position="242"/>
    </location>
</feature>
<sequence>MLPYMPFVNEYWPFIVTGIICYLGARFLYHSAVSWNPEKYKNRKNYRTPDEVAEIDADEFEDDVGQLDMSSALPWDLEHVSLDFNRLPVDETIRRSQEFYTFMNQRRTVRFFSRDPVPADVIRNIIRAAGTAPSGAHTEPWTYVVVSDPEVKRQVRDIVEKEEEINYTKRMGPQWTTDLKPLRTNWIKEYLTDAPYLILVFKQLYSFKEDGTKRIHYYSEMSISLACGILLAAVHYAGLVSLTSTPLNCGPALRSLLGRPTSEKLILLLPVGYPSPDATVPDLKRKPLEEILVEI</sequence>
<evidence type="ECO:0000256" key="6">
    <source>
        <dbReference type="SAM" id="Phobius"/>
    </source>
</evidence>
<evidence type="ECO:0000256" key="5">
    <source>
        <dbReference type="ARBA" id="ARBA00023002"/>
    </source>
</evidence>
<dbReference type="GO" id="GO:0140616">
    <property type="term" value="F:iodotyrosine deiodinase activity"/>
    <property type="evidence" value="ECO:0007669"/>
    <property type="project" value="UniProtKB-ARBA"/>
</dbReference>
<reference evidence="8" key="2">
    <citation type="submission" date="2023-05" db="EMBL/GenBank/DDBJ databases">
        <authorList>
            <person name="Fouks B."/>
        </authorList>
    </citation>
    <scope>NUCLEOTIDE SEQUENCE</scope>
    <source>
        <strain evidence="8">Stay&amp;Tobe</strain>
        <tissue evidence="8">Testes</tissue>
    </source>
</reference>
<dbReference type="GO" id="GO:0005886">
    <property type="term" value="C:plasma membrane"/>
    <property type="evidence" value="ECO:0007669"/>
    <property type="project" value="TreeGrafter"/>
</dbReference>
<dbReference type="InterPro" id="IPR029479">
    <property type="entry name" value="Nitroreductase"/>
</dbReference>
<keyword evidence="4" id="KW-0288">FMN</keyword>
<evidence type="ECO:0000259" key="7">
    <source>
        <dbReference type="Pfam" id="PF00881"/>
    </source>
</evidence>
<reference evidence="8" key="1">
    <citation type="journal article" date="2023" name="IScience">
        <title>Live-bearing cockroach genome reveals convergent evolutionary mechanisms linked to viviparity in insects and beyond.</title>
        <authorList>
            <person name="Fouks B."/>
            <person name="Harrison M.C."/>
            <person name="Mikhailova A.A."/>
            <person name="Marchal E."/>
            <person name="English S."/>
            <person name="Carruthers M."/>
            <person name="Jennings E.C."/>
            <person name="Chiamaka E.L."/>
            <person name="Frigard R.A."/>
            <person name="Pippel M."/>
            <person name="Attardo G.M."/>
            <person name="Benoit J.B."/>
            <person name="Bornberg-Bauer E."/>
            <person name="Tobe S.S."/>
        </authorList>
    </citation>
    <scope>NUCLEOTIDE SEQUENCE</scope>
    <source>
        <strain evidence="8">Stay&amp;Tobe</strain>
    </source>
</reference>
<proteinExistence type="inferred from homology"/>
<organism evidence="8 9">
    <name type="scientific">Diploptera punctata</name>
    <name type="common">Pacific beetle cockroach</name>
    <dbReference type="NCBI Taxonomy" id="6984"/>
    <lineage>
        <taxon>Eukaryota</taxon>
        <taxon>Metazoa</taxon>
        <taxon>Ecdysozoa</taxon>
        <taxon>Arthropoda</taxon>
        <taxon>Hexapoda</taxon>
        <taxon>Insecta</taxon>
        <taxon>Pterygota</taxon>
        <taxon>Neoptera</taxon>
        <taxon>Polyneoptera</taxon>
        <taxon>Dictyoptera</taxon>
        <taxon>Blattodea</taxon>
        <taxon>Blaberoidea</taxon>
        <taxon>Blaberidae</taxon>
        <taxon>Diplopterinae</taxon>
        <taxon>Diploptera</taxon>
    </lineage>
</organism>
<feature type="domain" description="Nitroreductase" evidence="7">
    <location>
        <begin position="105"/>
        <end position="273"/>
    </location>
</feature>
<dbReference type="InterPro" id="IPR050627">
    <property type="entry name" value="Nitroreductase/BluB"/>
</dbReference>
<dbReference type="PANTHER" id="PTHR23026">
    <property type="entry name" value="NADPH NITROREDUCTASE"/>
    <property type="match status" value="1"/>
</dbReference>
<accession>A0AAD8E596</accession>
<protein>
    <recommendedName>
        <fullName evidence="7">Nitroreductase domain-containing protein</fullName>
    </recommendedName>
</protein>
<keyword evidence="6" id="KW-0472">Membrane</keyword>
<evidence type="ECO:0000256" key="1">
    <source>
        <dbReference type="ARBA" id="ARBA00001917"/>
    </source>
</evidence>
<evidence type="ECO:0000313" key="8">
    <source>
        <dbReference type="EMBL" id="KAJ9577780.1"/>
    </source>
</evidence>